<organism evidence="1 2">
    <name type="scientific">Nocardiopsis suaedae</name>
    <dbReference type="NCBI Taxonomy" id="3018444"/>
    <lineage>
        <taxon>Bacteria</taxon>
        <taxon>Bacillati</taxon>
        <taxon>Actinomycetota</taxon>
        <taxon>Actinomycetes</taxon>
        <taxon>Streptosporangiales</taxon>
        <taxon>Nocardiopsidaceae</taxon>
        <taxon>Nocardiopsis</taxon>
    </lineage>
</organism>
<dbReference type="PANTHER" id="PTHR40053">
    <property type="entry name" value="SPORULATION-CONTROL PROTEIN SPO0M"/>
    <property type="match status" value="1"/>
</dbReference>
<gene>
    <name evidence="1" type="ORF">O4U47_17875</name>
</gene>
<protein>
    <submittedName>
        <fullName evidence="1">Sporulation protein</fullName>
    </submittedName>
</protein>
<dbReference type="PANTHER" id="PTHR40053:SF1">
    <property type="entry name" value="SPORULATION-CONTROL PROTEIN SPO0M"/>
    <property type="match status" value="1"/>
</dbReference>
<dbReference type="Pfam" id="PF07070">
    <property type="entry name" value="Spo0M"/>
    <property type="match status" value="1"/>
</dbReference>
<dbReference type="InterPro" id="IPR009776">
    <property type="entry name" value="Spore_0_M"/>
</dbReference>
<dbReference type="RefSeq" id="WP_270679027.1">
    <property type="nucleotide sequence ID" value="NZ_JAQFWP010000034.1"/>
</dbReference>
<keyword evidence="2" id="KW-1185">Reference proteome</keyword>
<comment type="caution">
    <text evidence="1">The sequence shown here is derived from an EMBL/GenBank/DDBJ whole genome shotgun (WGS) entry which is preliminary data.</text>
</comment>
<name>A0ABT4TP36_9ACTN</name>
<proteinExistence type="predicted"/>
<evidence type="ECO:0000313" key="2">
    <source>
        <dbReference type="Proteomes" id="UP001165685"/>
    </source>
</evidence>
<dbReference type="Proteomes" id="UP001165685">
    <property type="component" value="Unassembled WGS sequence"/>
</dbReference>
<sequence>MVFKRLLASVGIGGPSIDTVLADANVRPGGQVQGHIDLEGGEVESHINRIALELRTRAEVETDDGEARTTVDAAAVQLSGPFVLAPGERHRIPFSYPVSIQAPLTFAWGRSLPGSELGLRTDLDIGGAVDATDLDPLAVHPLPAQQAVLDAVAGLGFSLIRSDVERGRIRGARQELPYYQEIEFRPGPDYAGKMKELELSFVADAEGVLVVLEADKRGGLLTEGVDRVGGFRIPHQGGDVGAKVKQQIDKLVQRRSGLMGDLFG</sequence>
<accession>A0ABT4TP36</accession>
<reference evidence="1" key="1">
    <citation type="submission" date="2023-01" db="EMBL/GenBank/DDBJ databases">
        <title>Draft genome sequence of Nocardiopsis sp. LSu2-4 isolated from halophytes.</title>
        <authorList>
            <person name="Duangmal K."/>
            <person name="Chantavorakit T."/>
        </authorList>
    </citation>
    <scope>NUCLEOTIDE SEQUENCE</scope>
    <source>
        <strain evidence="1">LSu2-4</strain>
    </source>
</reference>
<dbReference type="EMBL" id="JAQFWP010000034">
    <property type="protein sequence ID" value="MDA2806386.1"/>
    <property type="molecule type" value="Genomic_DNA"/>
</dbReference>
<evidence type="ECO:0000313" key="1">
    <source>
        <dbReference type="EMBL" id="MDA2806386.1"/>
    </source>
</evidence>